<evidence type="ECO:0000256" key="7">
    <source>
        <dbReference type="HAMAP-Rule" id="MF_00201"/>
    </source>
</evidence>
<evidence type="ECO:0000313" key="10">
    <source>
        <dbReference type="Proteomes" id="UP001315967"/>
    </source>
</evidence>
<dbReference type="InterPro" id="IPR012340">
    <property type="entry name" value="NA-bd_OB-fold"/>
</dbReference>
<dbReference type="SUPFAM" id="SSF57863">
    <property type="entry name" value="ArfGap/RecO-like zinc finger"/>
    <property type="match status" value="1"/>
</dbReference>
<evidence type="ECO:0000313" key="9">
    <source>
        <dbReference type="EMBL" id="UUX34359.1"/>
    </source>
</evidence>
<dbReference type="PANTHER" id="PTHR33991">
    <property type="entry name" value="DNA REPAIR PROTEIN RECO"/>
    <property type="match status" value="1"/>
</dbReference>
<dbReference type="InterPro" id="IPR037278">
    <property type="entry name" value="ARFGAP/RecO"/>
</dbReference>
<evidence type="ECO:0000259" key="8">
    <source>
        <dbReference type="Pfam" id="PF11967"/>
    </source>
</evidence>
<dbReference type="Pfam" id="PF11967">
    <property type="entry name" value="RecO_N"/>
    <property type="match status" value="1"/>
</dbReference>
<evidence type="ECO:0000256" key="4">
    <source>
        <dbReference type="ARBA" id="ARBA00023172"/>
    </source>
</evidence>
<dbReference type="Proteomes" id="UP001315967">
    <property type="component" value="Chromosome"/>
</dbReference>
<dbReference type="InterPro" id="IPR022572">
    <property type="entry name" value="DNA_rep/recomb_RecO_N"/>
</dbReference>
<dbReference type="Gene3D" id="2.40.50.140">
    <property type="entry name" value="Nucleic acid-binding proteins"/>
    <property type="match status" value="1"/>
</dbReference>
<dbReference type="RefSeq" id="WP_313793862.1">
    <property type="nucleotide sequence ID" value="NZ_CP102453.1"/>
</dbReference>
<accession>A0ABY5P6J2</accession>
<evidence type="ECO:0000256" key="2">
    <source>
        <dbReference type="ARBA" id="ARBA00021310"/>
    </source>
</evidence>
<dbReference type="SUPFAM" id="SSF50249">
    <property type="entry name" value="Nucleic acid-binding proteins"/>
    <property type="match status" value="1"/>
</dbReference>
<gene>
    <name evidence="7 9" type="primary">recO</name>
    <name evidence="9" type="ORF">NRE15_01535</name>
</gene>
<keyword evidence="3 7" id="KW-0227">DNA damage</keyword>
<evidence type="ECO:0000256" key="1">
    <source>
        <dbReference type="ARBA" id="ARBA00007452"/>
    </source>
</evidence>
<keyword evidence="10" id="KW-1185">Reference proteome</keyword>
<dbReference type="PANTHER" id="PTHR33991:SF1">
    <property type="entry name" value="DNA REPAIR PROTEIN RECO"/>
    <property type="match status" value="1"/>
</dbReference>
<reference evidence="9 10" key="1">
    <citation type="submission" date="2022-08" db="EMBL/GenBank/DDBJ databases">
        <title>Aerococcaceae sp. nov isolated from spoiled eye mask.</title>
        <authorList>
            <person name="Zhou G."/>
            <person name="Xie X.-B."/>
            <person name="Shi Q.-S."/>
            <person name="Wang Y.-S."/>
            <person name="Wen X."/>
            <person name="Peng H."/>
            <person name="Yang X.-J."/>
            <person name="Tao H.-B."/>
            <person name="Huang X.-M."/>
        </authorList>
    </citation>
    <scope>NUCLEOTIDE SEQUENCE [LARGE SCALE GENOMIC DNA]</scope>
    <source>
        <strain evidence="10">DM20194951</strain>
    </source>
</reference>
<dbReference type="EMBL" id="CP102453">
    <property type="protein sequence ID" value="UUX34359.1"/>
    <property type="molecule type" value="Genomic_DNA"/>
</dbReference>
<feature type="domain" description="DNA replication/recombination mediator RecO N-terminal" evidence="8">
    <location>
        <begin position="1"/>
        <end position="79"/>
    </location>
</feature>
<comment type="similarity">
    <text evidence="1 7">Belongs to the RecO family.</text>
</comment>
<keyword evidence="4 7" id="KW-0233">DNA recombination</keyword>
<evidence type="ECO:0000256" key="6">
    <source>
        <dbReference type="ARBA" id="ARBA00033409"/>
    </source>
</evidence>
<dbReference type="HAMAP" id="MF_00201">
    <property type="entry name" value="RecO"/>
    <property type="match status" value="1"/>
</dbReference>
<dbReference type="Pfam" id="PF02565">
    <property type="entry name" value="RecO_C"/>
    <property type="match status" value="1"/>
</dbReference>
<keyword evidence="5 7" id="KW-0234">DNA repair</keyword>
<dbReference type="InterPro" id="IPR003717">
    <property type="entry name" value="RecO"/>
</dbReference>
<dbReference type="InterPro" id="IPR042242">
    <property type="entry name" value="RecO_C"/>
</dbReference>
<protein>
    <recommendedName>
        <fullName evidence="2 7">DNA repair protein RecO</fullName>
    </recommendedName>
    <alternativeName>
        <fullName evidence="6 7">Recombination protein O</fullName>
    </alternativeName>
</protein>
<evidence type="ECO:0000256" key="3">
    <source>
        <dbReference type="ARBA" id="ARBA00022763"/>
    </source>
</evidence>
<proteinExistence type="inferred from homology"/>
<comment type="function">
    <text evidence="7">Involved in DNA repair and RecF pathway recombination.</text>
</comment>
<name>A0ABY5P6J2_9LACT</name>
<evidence type="ECO:0000256" key="5">
    <source>
        <dbReference type="ARBA" id="ARBA00023204"/>
    </source>
</evidence>
<dbReference type="Gene3D" id="1.20.1440.120">
    <property type="entry name" value="Recombination protein O, C-terminal domain"/>
    <property type="match status" value="1"/>
</dbReference>
<dbReference type="NCBIfam" id="TIGR00613">
    <property type="entry name" value="reco"/>
    <property type="match status" value="1"/>
</dbReference>
<organism evidence="9 10">
    <name type="scientific">Fundicoccus culcitae</name>
    <dbReference type="NCBI Taxonomy" id="2969821"/>
    <lineage>
        <taxon>Bacteria</taxon>
        <taxon>Bacillati</taxon>
        <taxon>Bacillota</taxon>
        <taxon>Bacilli</taxon>
        <taxon>Lactobacillales</taxon>
        <taxon>Aerococcaceae</taxon>
        <taxon>Fundicoccus</taxon>
    </lineage>
</organism>
<sequence length="264" mass="30618">MKNERFEGIVLFKRPHREKDNLVKIFTQNHGTKMFFVKGLQKPNHPLVSTTLPMTLNEYIGTINQTGLSFLTEGNSLSLFRSIQEDYLLQAHASYIIQLVDASIEDNQNHPQTYDWLKTALYALDNRMLPDIVTIKMEIDLLKNFGVAINWHQCRICGSQEEPFKFSMTRQGVLCQKHWQEDPYLLPTSPRAIHIVKQLSQTPIKNIHQVNISQTTLKAIRQLMEEIYSEFVGIKLKSYSYLKKLSAMDASMLNLQAKRTNFEK</sequence>